<organism evidence="2 3">
    <name type="scientific">Oribacterium sinus F0268</name>
    <dbReference type="NCBI Taxonomy" id="585501"/>
    <lineage>
        <taxon>Bacteria</taxon>
        <taxon>Bacillati</taxon>
        <taxon>Bacillota</taxon>
        <taxon>Clostridia</taxon>
        <taxon>Lachnospirales</taxon>
        <taxon>Lachnospiraceae</taxon>
        <taxon>Oribacterium</taxon>
    </lineage>
</organism>
<protein>
    <submittedName>
        <fullName evidence="2">LICD family protein</fullName>
    </submittedName>
</protein>
<evidence type="ECO:0000259" key="1">
    <source>
        <dbReference type="Pfam" id="PF04991"/>
    </source>
</evidence>
<gene>
    <name evidence="2" type="ORF">HMPREF6123_0021</name>
</gene>
<keyword evidence="3" id="KW-1185">Reference proteome</keyword>
<dbReference type="Proteomes" id="UP000004121">
    <property type="component" value="Unassembled WGS sequence"/>
</dbReference>
<dbReference type="InterPro" id="IPR007074">
    <property type="entry name" value="LicD/FKTN/FKRP_NTP_transf"/>
</dbReference>
<dbReference type="InParanoid" id="C2KU52"/>
<dbReference type="EMBL" id="ACKX01000005">
    <property type="protein sequence ID" value="EEJ52706.1"/>
    <property type="molecule type" value="Genomic_DNA"/>
</dbReference>
<dbReference type="PANTHER" id="PTHR43404">
    <property type="entry name" value="LIPOPOLYSACCHARIDE CHOLINEPHOSPHOTRANSFERASE LICD"/>
    <property type="match status" value="1"/>
</dbReference>
<feature type="domain" description="LicD/FKTN/FKRP nucleotidyltransferase" evidence="1">
    <location>
        <begin position="40"/>
        <end position="270"/>
    </location>
</feature>
<dbReference type="AlphaFoldDB" id="C2KU52"/>
<evidence type="ECO:0000313" key="2">
    <source>
        <dbReference type="EMBL" id="EEJ52706.1"/>
    </source>
</evidence>
<sequence>MEFKKDFFEDEVRNGFYIPGIMKRCWAAVIEILLELDRICKKYDISYYIDYGTLIGAKRHGGFIPWDDDIDISMNREDFNRFAEVVEKELPPELDFNSLEKSRDYDNVIACLGLHDISLDDQRLRKYHEFPYMNAIDICINDSIAKNVERENLRESKILVLSKLAKHVLEEDCSGKSFEKTMNLVESTLRVHFNRQEALKPQVYRLLNKFCKEFEGEKGRKDLYAWVPGILQSKQYYYPQEDVFPLSTISFEGILFPAPKNVDKILRIEYEDYETPNRSGGTHNYPCFHCYEKNFIDLLGGEDKWHFRYRFKKEDLIHEKKENIRDMVFSVLRTLGQQEEEMKSREEDYNYLQTVLADLQTAALTIGNTIEQHLGENTETVALLSSYCEILFQAYEKTQQGDSPKEELIALKEKRLECEKILKKEWKKTMLILLDKAKNFSSIEGFYQKMLEREDWKVLLMPIPYCYRRGNGALMDEEFDLEDFPKDYTYVDYKTYAFDVMMPECIVMNSPYDSCNMVHSIDPFFYSSNMKQYTKNLLYIPWFVTKDVEWGAEEDGKAIVMMDYYACQPGLAHADYSFIQSEVMRKAYIEKLTEFTGEEFRAEWEKKIIAAGSCLLGQEKELTRHVLDCLEG</sequence>
<accession>C2KU52</accession>
<dbReference type="Pfam" id="PF04991">
    <property type="entry name" value="LicD"/>
    <property type="match status" value="1"/>
</dbReference>
<comment type="caution">
    <text evidence="2">The sequence shown here is derived from an EMBL/GenBank/DDBJ whole genome shotgun (WGS) entry which is preliminary data.</text>
</comment>
<dbReference type="InterPro" id="IPR052942">
    <property type="entry name" value="LPS_cholinephosphotransferase"/>
</dbReference>
<evidence type="ECO:0000313" key="3">
    <source>
        <dbReference type="Proteomes" id="UP000004121"/>
    </source>
</evidence>
<dbReference type="HOGENOM" id="CLU_027783_0_0_9"/>
<dbReference type="OrthoDB" id="9786100at2"/>
<name>C2KU52_9FIRM</name>
<dbReference type="GO" id="GO:0009100">
    <property type="term" value="P:glycoprotein metabolic process"/>
    <property type="evidence" value="ECO:0007669"/>
    <property type="project" value="UniProtKB-ARBA"/>
</dbReference>
<dbReference type="RefSeq" id="WP_007157556.1">
    <property type="nucleotide sequence ID" value="NZ_GG668535.1"/>
</dbReference>
<dbReference type="STRING" id="585501.HMPREF6123_0021"/>
<dbReference type="eggNOG" id="COG3475">
    <property type="taxonomic scope" value="Bacteria"/>
</dbReference>
<dbReference type="PANTHER" id="PTHR43404:SF2">
    <property type="entry name" value="LIPOPOLYSACCHARIDE CHOLINEPHOSPHOTRANSFERASE LICD"/>
    <property type="match status" value="1"/>
</dbReference>
<proteinExistence type="predicted"/>
<reference evidence="2 3" key="1">
    <citation type="submission" date="2009-04" db="EMBL/GenBank/DDBJ databases">
        <authorList>
            <person name="Qin X."/>
            <person name="Bachman B."/>
            <person name="Battles P."/>
            <person name="Bell A."/>
            <person name="Bess C."/>
            <person name="Bickham C."/>
            <person name="Chaboub L."/>
            <person name="Chen D."/>
            <person name="Coyle M."/>
            <person name="Deiros D.R."/>
            <person name="Dinh H."/>
            <person name="Forbes L."/>
            <person name="Fowler G."/>
            <person name="Francisco L."/>
            <person name="Fu Q."/>
            <person name="Gubbala S."/>
            <person name="Hale W."/>
            <person name="Han Y."/>
            <person name="Hemphill L."/>
            <person name="Highlander S.K."/>
            <person name="Hirani K."/>
            <person name="Hogues M."/>
            <person name="Jackson L."/>
            <person name="Jakkamsetti A."/>
            <person name="Javaid M."/>
            <person name="Jiang H."/>
            <person name="Korchina V."/>
            <person name="Kovar C."/>
            <person name="Lara F."/>
            <person name="Lee S."/>
            <person name="Mata R."/>
            <person name="Mathew T."/>
            <person name="Moen C."/>
            <person name="Morales K."/>
            <person name="Munidasa M."/>
            <person name="Nazareth L."/>
            <person name="Ngo R."/>
            <person name="Nguyen L."/>
            <person name="Okwuonu G."/>
            <person name="Ongeri F."/>
            <person name="Patil S."/>
            <person name="Petrosino J."/>
            <person name="Pham C."/>
            <person name="Pham P."/>
            <person name="Pu L.-L."/>
            <person name="Puazo M."/>
            <person name="Raj R."/>
            <person name="Reid J."/>
            <person name="Rouhana J."/>
            <person name="Saada N."/>
            <person name="Shang Y."/>
            <person name="Simmons D."/>
            <person name="Thornton R."/>
            <person name="Warren J."/>
            <person name="Weissenberger G."/>
            <person name="Zhang J."/>
            <person name="Zhang L."/>
            <person name="Zhou C."/>
            <person name="Zhu D."/>
            <person name="Muzny D."/>
            <person name="Worley K."/>
            <person name="Gibbs R."/>
        </authorList>
    </citation>
    <scope>NUCLEOTIDE SEQUENCE [LARGE SCALE GENOMIC DNA]</scope>
    <source>
        <strain evidence="2 3">F0268</strain>
    </source>
</reference>